<dbReference type="EMBL" id="PVWP01000013">
    <property type="protein sequence ID" value="PSB35990.1"/>
    <property type="molecule type" value="Genomic_DNA"/>
</dbReference>
<reference evidence="1 2" key="2">
    <citation type="submission" date="2018-03" db="EMBL/GenBank/DDBJ databases">
        <title>The ancient ancestry and fast evolution of plastids.</title>
        <authorList>
            <person name="Moore K.R."/>
            <person name="Magnabosco C."/>
            <person name="Momper L."/>
            <person name="Gold D.A."/>
            <person name="Bosak T."/>
            <person name="Fournier G.P."/>
        </authorList>
    </citation>
    <scope>NUCLEOTIDE SEQUENCE [LARGE SCALE GENOMIC DNA]</scope>
    <source>
        <strain evidence="1 2">CCALA 015</strain>
    </source>
</reference>
<reference evidence="1 2" key="1">
    <citation type="submission" date="2018-02" db="EMBL/GenBank/DDBJ databases">
        <authorList>
            <person name="Moore K."/>
            <person name="Momper L."/>
        </authorList>
    </citation>
    <scope>NUCLEOTIDE SEQUENCE [LARGE SCALE GENOMIC DNA]</scope>
    <source>
        <strain evidence="1 2">CCALA 015</strain>
    </source>
</reference>
<evidence type="ECO:0008006" key="3">
    <source>
        <dbReference type="Google" id="ProtNLM"/>
    </source>
</evidence>
<name>A0ABX5F480_9CHRO</name>
<gene>
    <name evidence="1" type="ORF">C7B81_15485</name>
</gene>
<dbReference type="RefSeq" id="WP_106222935.1">
    <property type="nucleotide sequence ID" value="NZ_PVWP01000013.1"/>
</dbReference>
<keyword evidence="2" id="KW-1185">Reference proteome</keyword>
<organism evidence="1 2">
    <name type="scientific">Aphanothece cf. minutissima CCALA 015</name>
    <dbReference type="NCBI Taxonomy" id="2107695"/>
    <lineage>
        <taxon>Bacteria</taxon>
        <taxon>Bacillati</taxon>
        <taxon>Cyanobacteriota</taxon>
        <taxon>Cyanophyceae</taxon>
        <taxon>Oscillatoriophycideae</taxon>
        <taxon>Chroococcales</taxon>
        <taxon>Aphanothecaceae</taxon>
        <taxon>Aphanothece</taxon>
    </lineage>
</organism>
<accession>A0ABX5F480</accession>
<evidence type="ECO:0000313" key="2">
    <source>
        <dbReference type="Proteomes" id="UP000238218"/>
    </source>
</evidence>
<proteinExistence type="predicted"/>
<dbReference type="Proteomes" id="UP000238218">
    <property type="component" value="Unassembled WGS sequence"/>
</dbReference>
<sequence length="234" mass="24341">MAAKAGLLAVTAALAIQAGESKADPVGEPAPGDFIDCLVSEIVAGTCNGGDITVGDKTLTGFDFSGMFVDAGDRMIFTQVTDFEYQFQYNFSPAQRSNSSGSFFYTVSVNPIGLAQGNEFWKAQSNITGSILNSPGFFSTTVTTNPAINPMTSGSSPQINPSSNSFFGSGVTSAVFTQAFQVGGGNNNALANSMGVTLTQRRPNNEVPGPLPILGAGVAFGLSRKLRQRVRQAA</sequence>
<evidence type="ECO:0000313" key="1">
    <source>
        <dbReference type="EMBL" id="PSB35990.1"/>
    </source>
</evidence>
<comment type="caution">
    <text evidence="1">The sequence shown here is derived from an EMBL/GenBank/DDBJ whole genome shotgun (WGS) entry which is preliminary data.</text>
</comment>
<protein>
    <recommendedName>
        <fullName evidence="3">PEP-CTERM sorting domain-containing protein</fullName>
    </recommendedName>
</protein>